<sequence length="192" mass="21275">MIGLRLKSLDNNAPCALCTTKLSTLLSYLTGPTVGNVSDCHAYTAIYATSLSDQYGPTSPDTAKCLFGLDFSSHSSGKCRAILISLVSIFCFLALLLFFALWAYLRCNKRRGLLARGKETVLASGLDSMNQSTTLIRFTSEIEAVLRLWMSDGPNNLLEKGAVLLEDSSNLYKVKSEMMYTMKSYYMEDFLH</sequence>
<keyword evidence="1" id="KW-0812">Transmembrane</keyword>
<evidence type="ECO:0000256" key="1">
    <source>
        <dbReference type="SAM" id="Phobius"/>
    </source>
</evidence>
<comment type="caution">
    <text evidence="2">The sequence shown here is derived from an EMBL/GenBank/DDBJ whole genome shotgun (WGS) entry which is preliminary data.</text>
</comment>
<keyword evidence="3" id="KW-1185">Reference proteome</keyword>
<protein>
    <submittedName>
        <fullName evidence="2">Uncharacterized protein</fullName>
    </submittedName>
</protein>
<dbReference type="Proteomes" id="UP001603857">
    <property type="component" value="Unassembled WGS sequence"/>
</dbReference>
<evidence type="ECO:0000313" key="3">
    <source>
        <dbReference type="Proteomes" id="UP001603857"/>
    </source>
</evidence>
<dbReference type="EMBL" id="JBGMDY010000008">
    <property type="protein sequence ID" value="KAL2326236.1"/>
    <property type="molecule type" value="Genomic_DNA"/>
</dbReference>
<reference evidence="2 3" key="1">
    <citation type="submission" date="2024-08" db="EMBL/GenBank/DDBJ databases">
        <title>Insights into the chromosomal genome structure of Flemingia macrophylla.</title>
        <authorList>
            <person name="Ding Y."/>
            <person name="Zhao Y."/>
            <person name="Bi W."/>
            <person name="Wu M."/>
            <person name="Zhao G."/>
            <person name="Gong Y."/>
            <person name="Li W."/>
            <person name="Zhang P."/>
        </authorList>
    </citation>
    <scope>NUCLEOTIDE SEQUENCE [LARGE SCALE GENOMIC DNA]</scope>
    <source>
        <strain evidence="2">DYQJB</strain>
        <tissue evidence="2">Leaf</tissue>
    </source>
</reference>
<dbReference type="AlphaFoldDB" id="A0ABD1LRT7"/>
<organism evidence="2 3">
    <name type="scientific">Flemingia macrophylla</name>
    <dbReference type="NCBI Taxonomy" id="520843"/>
    <lineage>
        <taxon>Eukaryota</taxon>
        <taxon>Viridiplantae</taxon>
        <taxon>Streptophyta</taxon>
        <taxon>Embryophyta</taxon>
        <taxon>Tracheophyta</taxon>
        <taxon>Spermatophyta</taxon>
        <taxon>Magnoliopsida</taxon>
        <taxon>eudicotyledons</taxon>
        <taxon>Gunneridae</taxon>
        <taxon>Pentapetalae</taxon>
        <taxon>rosids</taxon>
        <taxon>fabids</taxon>
        <taxon>Fabales</taxon>
        <taxon>Fabaceae</taxon>
        <taxon>Papilionoideae</taxon>
        <taxon>50 kb inversion clade</taxon>
        <taxon>NPAAA clade</taxon>
        <taxon>indigoferoid/millettioid clade</taxon>
        <taxon>Phaseoleae</taxon>
        <taxon>Flemingia</taxon>
    </lineage>
</organism>
<proteinExistence type="predicted"/>
<feature type="transmembrane region" description="Helical" evidence="1">
    <location>
        <begin position="81"/>
        <end position="105"/>
    </location>
</feature>
<keyword evidence="1" id="KW-0472">Membrane</keyword>
<accession>A0ABD1LRT7</accession>
<keyword evidence="1" id="KW-1133">Transmembrane helix</keyword>
<evidence type="ECO:0000313" key="2">
    <source>
        <dbReference type="EMBL" id="KAL2326236.1"/>
    </source>
</evidence>
<gene>
    <name evidence="2" type="ORF">Fmac_025294</name>
</gene>
<name>A0ABD1LRT7_9FABA</name>